<dbReference type="CDD" id="cd04301">
    <property type="entry name" value="NAT_SF"/>
    <property type="match status" value="1"/>
</dbReference>
<evidence type="ECO:0000313" key="5">
    <source>
        <dbReference type="Proteomes" id="UP000568106"/>
    </source>
</evidence>
<organism evidence="4 5">
    <name type="scientific">Tunturiibacter empetritectus</name>
    <dbReference type="NCBI Taxonomy" id="3069691"/>
    <lineage>
        <taxon>Bacteria</taxon>
        <taxon>Pseudomonadati</taxon>
        <taxon>Acidobacteriota</taxon>
        <taxon>Terriglobia</taxon>
        <taxon>Terriglobales</taxon>
        <taxon>Acidobacteriaceae</taxon>
        <taxon>Tunturiibacter</taxon>
    </lineage>
</organism>
<dbReference type="SUPFAM" id="SSF55729">
    <property type="entry name" value="Acyl-CoA N-acyltransferases (Nat)"/>
    <property type="match status" value="1"/>
</dbReference>
<dbReference type="InterPro" id="IPR000182">
    <property type="entry name" value="GNAT_dom"/>
</dbReference>
<dbReference type="Gene3D" id="3.40.630.30">
    <property type="match status" value="1"/>
</dbReference>
<dbReference type="Pfam" id="PF00583">
    <property type="entry name" value="Acetyltransf_1"/>
    <property type="match status" value="1"/>
</dbReference>
<keyword evidence="5" id="KW-1185">Reference proteome</keyword>
<dbReference type="GO" id="GO:0016747">
    <property type="term" value="F:acyltransferase activity, transferring groups other than amino-acyl groups"/>
    <property type="evidence" value="ECO:0007669"/>
    <property type="project" value="InterPro"/>
</dbReference>
<keyword evidence="2" id="KW-0012">Acyltransferase</keyword>
<evidence type="ECO:0000256" key="1">
    <source>
        <dbReference type="ARBA" id="ARBA00022679"/>
    </source>
</evidence>
<dbReference type="AlphaFoldDB" id="A0A7W8IIU5"/>
<dbReference type="PANTHER" id="PTHR43877">
    <property type="entry name" value="AMINOALKYLPHOSPHONATE N-ACETYLTRANSFERASE-RELATED-RELATED"/>
    <property type="match status" value="1"/>
</dbReference>
<comment type="caution">
    <text evidence="4">The sequence shown here is derived from an EMBL/GenBank/DDBJ whole genome shotgun (WGS) entry which is preliminary data.</text>
</comment>
<dbReference type="Proteomes" id="UP000568106">
    <property type="component" value="Unassembled WGS sequence"/>
</dbReference>
<name>A0A7W8IIU5_9BACT</name>
<evidence type="ECO:0000259" key="3">
    <source>
        <dbReference type="PROSITE" id="PS51186"/>
    </source>
</evidence>
<evidence type="ECO:0000256" key="2">
    <source>
        <dbReference type="ARBA" id="ARBA00023315"/>
    </source>
</evidence>
<reference evidence="4" key="1">
    <citation type="submission" date="2020-08" db="EMBL/GenBank/DDBJ databases">
        <title>Genomic Encyclopedia of Type Strains, Phase IV (KMG-V): Genome sequencing to study the core and pangenomes of soil and plant-associated prokaryotes.</title>
        <authorList>
            <person name="Whitman W."/>
        </authorList>
    </citation>
    <scope>NUCLEOTIDE SEQUENCE [LARGE SCALE GENOMIC DNA]</scope>
    <source>
        <strain evidence="4">M8UP27</strain>
    </source>
</reference>
<dbReference type="PROSITE" id="PS51186">
    <property type="entry name" value="GNAT"/>
    <property type="match status" value="1"/>
</dbReference>
<feature type="domain" description="N-acetyltransferase" evidence="3">
    <location>
        <begin position="8"/>
        <end position="161"/>
    </location>
</feature>
<evidence type="ECO:0000313" key="4">
    <source>
        <dbReference type="EMBL" id="MBB5317145.1"/>
    </source>
</evidence>
<protein>
    <submittedName>
        <fullName evidence="4">N-acetylglutamate synthase-like GNAT family acetyltransferase</fullName>
    </submittedName>
</protein>
<dbReference type="PANTHER" id="PTHR43877:SF2">
    <property type="entry name" value="AMINOALKYLPHOSPHONATE N-ACETYLTRANSFERASE-RELATED"/>
    <property type="match status" value="1"/>
</dbReference>
<keyword evidence="1" id="KW-0808">Transferase</keyword>
<dbReference type="InterPro" id="IPR050832">
    <property type="entry name" value="Bact_Acetyltransf"/>
</dbReference>
<gene>
    <name evidence="4" type="ORF">HDF09_001814</name>
</gene>
<proteinExistence type="predicted"/>
<sequence length="163" mass="18149">MNQTALEFKIREFEPGDEIAFRTLNEEWITREFVLEPKDVYSLSDPQATILDRGGRIFFAIQNGETVGCCALVAMKPGEFEVAKMAVTQACQGTGIGRRLLQAVVDEARTSGATRLYLETNHKLTPAIHLYEAVGFKRLPPDRVVPSPYARADVSMELSFPTP</sequence>
<dbReference type="InterPro" id="IPR016181">
    <property type="entry name" value="Acyl_CoA_acyltransferase"/>
</dbReference>
<dbReference type="EMBL" id="JACHDY010000002">
    <property type="protein sequence ID" value="MBB5317145.1"/>
    <property type="molecule type" value="Genomic_DNA"/>
</dbReference>
<accession>A0A7W8IIU5</accession>